<organism evidence="3 4">
    <name type="scientific">Podospora fimiseda</name>
    <dbReference type="NCBI Taxonomy" id="252190"/>
    <lineage>
        <taxon>Eukaryota</taxon>
        <taxon>Fungi</taxon>
        <taxon>Dikarya</taxon>
        <taxon>Ascomycota</taxon>
        <taxon>Pezizomycotina</taxon>
        <taxon>Sordariomycetes</taxon>
        <taxon>Sordariomycetidae</taxon>
        <taxon>Sordariales</taxon>
        <taxon>Podosporaceae</taxon>
        <taxon>Podospora</taxon>
    </lineage>
</organism>
<sequence length="224" mass="23234">MIATTLLVTLAAGLTSGSPIASNINVPPKSQASAFSLIANVTDTAKAAALFGTNPPIQHTYLTFISSDDGGLNPATLFPVTRSGFFVNGTASSSSINMPPQQDSNGDFVPRGLQFLADGSFGQDAGFPTVGAGIRGGRSLYPVAYGPGRRQFVVCNELVTGGLARAVKWIGGEVPANCVAINLLAGCNEFPEGAITEEAKAALNLGIQTVDCYENVSEIDWTQY</sequence>
<protein>
    <recommendedName>
        <fullName evidence="2">DUF7907 domain-containing protein</fullName>
    </recommendedName>
</protein>
<name>A0AAN7GZR7_9PEZI</name>
<gene>
    <name evidence="3" type="ORF">QBC38DRAFT_363052</name>
</gene>
<dbReference type="Proteomes" id="UP001301958">
    <property type="component" value="Unassembled WGS sequence"/>
</dbReference>
<evidence type="ECO:0000256" key="1">
    <source>
        <dbReference type="SAM" id="SignalP"/>
    </source>
</evidence>
<evidence type="ECO:0000259" key="2">
    <source>
        <dbReference type="Pfam" id="PF25484"/>
    </source>
</evidence>
<comment type="caution">
    <text evidence="3">The sequence shown here is derived from an EMBL/GenBank/DDBJ whole genome shotgun (WGS) entry which is preliminary data.</text>
</comment>
<reference evidence="3" key="2">
    <citation type="submission" date="2023-05" db="EMBL/GenBank/DDBJ databases">
        <authorList>
            <consortium name="Lawrence Berkeley National Laboratory"/>
            <person name="Steindorff A."/>
            <person name="Hensen N."/>
            <person name="Bonometti L."/>
            <person name="Westerberg I."/>
            <person name="Brannstrom I.O."/>
            <person name="Guillou S."/>
            <person name="Cros-Aarteil S."/>
            <person name="Calhoun S."/>
            <person name="Haridas S."/>
            <person name="Kuo A."/>
            <person name="Mondo S."/>
            <person name="Pangilinan J."/>
            <person name="Riley R."/>
            <person name="Labutti K."/>
            <person name="Andreopoulos B."/>
            <person name="Lipzen A."/>
            <person name="Chen C."/>
            <person name="Yanf M."/>
            <person name="Daum C."/>
            <person name="Ng V."/>
            <person name="Clum A."/>
            <person name="Ohm R."/>
            <person name="Martin F."/>
            <person name="Silar P."/>
            <person name="Natvig D."/>
            <person name="Lalanne C."/>
            <person name="Gautier V."/>
            <person name="Ament-Velasquez S.L."/>
            <person name="Kruys A."/>
            <person name="Hutchinson M.I."/>
            <person name="Powell A.J."/>
            <person name="Barry K."/>
            <person name="Miller A.N."/>
            <person name="Grigoriev I.V."/>
            <person name="Debuchy R."/>
            <person name="Gladieux P."/>
            <person name="Thoren M.H."/>
            <person name="Johannesson H."/>
        </authorList>
    </citation>
    <scope>NUCLEOTIDE SEQUENCE</scope>
    <source>
        <strain evidence="3">CBS 990.96</strain>
    </source>
</reference>
<feature type="domain" description="DUF7907" evidence="2">
    <location>
        <begin position="34"/>
        <end position="187"/>
    </location>
</feature>
<keyword evidence="1" id="KW-0732">Signal</keyword>
<feature type="signal peptide" evidence="1">
    <location>
        <begin position="1"/>
        <end position="17"/>
    </location>
</feature>
<dbReference type="Pfam" id="PF25484">
    <property type="entry name" value="DUF7907"/>
    <property type="match status" value="1"/>
</dbReference>
<dbReference type="InterPro" id="IPR057229">
    <property type="entry name" value="DUF7907"/>
</dbReference>
<feature type="chain" id="PRO_5042953846" description="DUF7907 domain-containing protein" evidence="1">
    <location>
        <begin position="18"/>
        <end position="224"/>
    </location>
</feature>
<dbReference type="EMBL" id="MU865325">
    <property type="protein sequence ID" value="KAK4227898.1"/>
    <property type="molecule type" value="Genomic_DNA"/>
</dbReference>
<dbReference type="AlphaFoldDB" id="A0AAN7GZR7"/>
<keyword evidence="4" id="KW-1185">Reference proteome</keyword>
<evidence type="ECO:0000313" key="3">
    <source>
        <dbReference type="EMBL" id="KAK4227898.1"/>
    </source>
</evidence>
<evidence type="ECO:0000313" key="4">
    <source>
        <dbReference type="Proteomes" id="UP001301958"/>
    </source>
</evidence>
<proteinExistence type="predicted"/>
<accession>A0AAN7GZR7</accession>
<reference evidence="3" key="1">
    <citation type="journal article" date="2023" name="Mol. Phylogenet. Evol.">
        <title>Genome-scale phylogeny and comparative genomics of the fungal order Sordariales.</title>
        <authorList>
            <person name="Hensen N."/>
            <person name="Bonometti L."/>
            <person name="Westerberg I."/>
            <person name="Brannstrom I.O."/>
            <person name="Guillou S."/>
            <person name="Cros-Aarteil S."/>
            <person name="Calhoun S."/>
            <person name="Haridas S."/>
            <person name="Kuo A."/>
            <person name="Mondo S."/>
            <person name="Pangilinan J."/>
            <person name="Riley R."/>
            <person name="LaButti K."/>
            <person name="Andreopoulos B."/>
            <person name="Lipzen A."/>
            <person name="Chen C."/>
            <person name="Yan M."/>
            <person name="Daum C."/>
            <person name="Ng V."/>
            <person name="Clum A."/>
            <person name="Steindorff A."/>
            <person name="Ohm R.A."/>
            <person name="Martin F."/>
            <person name="Silar P."/>
            <person name="Natvig D.O."/>
            <person name="Lalanne C."/>
            <person name="Gautier V."/>
            <person name="Ament-Velasquez S.L."/>
            <person name="Kruys A."/>
            <person name="Hutchinson M.I."/>
            <person name="Powell A.J."/>
            <person name="Barry K."/>
            <person name="Miller A.N."/>
            <person name="Grigoriev I.V."/>
            <person name="Debuchy R."/>
            <person name="Gladieux P."/>
            <person name="Hiltunen Thoren M."/>
            <person name="Johannesson H."/>
        </authorList>
    </citation>
    <scope>NUCLEOTIDE SEQUENCE</scope>
    <source>
        <strain evidence="3">CBS 990.96</strain>
    </source>
</reference>